<dbReference type="InterPro" id="IPR038269">
    <property type="entry name" value="SCAN_sf"/>
</dbReference>
<dbReference type="Ensembl" id="ENSCPBT00000048338.1">
    <property type="protein sequence ID" value="ENSCPBP00000041247.1"/>
    <property type="gene ID" value="ENSCPBG00000028302.1"/>
</dbReference>
<dbReference type="Gene3D" id="1.10.4020.10">
    <property type="entry name" value="DNA breaking-rejoining enzymes"/>
    <property type="match status" value="1"/>
</dbReference>
<dbReference type="PROSITE" id="PS50804">
    <property type="entry name" value="SCAN_BOX"/>
    <property type="match status" value="1"/>
</dbReference>
<organism evidence="3 4">
    <name type="scientific">Chrysemys picta bellii</name>
    <name type="common">Western painted turtle</name>
    <name type="synonym">Emys bellii</name>
    <dbReference type="NCBI Taxonomy" id="8478"/>
    <lineage>
        <taxon>Eukaryota</taxon>
        <taxon>Metazoa</taxon>
        <taxon>Chordata</taxon>
        <taxon>Craniata</taxon>
        <taxon>Vertebrata</taxon>
        <taxon>Euteleostomi</taxon>
        <taxon>Archelosauria</taxon>
        <taxon>Testudinata</taxon>
        <taxon>Testudines</taxon>
        <taxon>Cryptodira</taxon>
        <taxon>Durocryptodira</taxon>
        <taxon>Testudinoidea</taxon>
        <taxon>Emydidae</taxon>
        <taxon>Chrysemys</taxon>
    </lineage>
</organism>
<evidence type="ECO:0000313" key="3">
    <source>
        <dbReference type="Ensembl" id="ENSCPBP00000041247.1"/>
    </source>
</evidence>
<dbReference type="AlphaFoldDB" id="A0A8C3IZK9"/>
<sequence length="249" mass="27999">MLTKSAILDQTGISPEMYRQRLRKEQWLEPEGLTGPQVAEMVALEQFTQILPAGGKAWVPCHRPATLSAAVGLMEDYLAAEGAESSTWAWPLVLGRDWPEFREILLQYQPPASQMEGAMSPGRGLLGHTLEADPGEGMSMAERVPANTRHPSVEDSQTELERDIDFVREQREDPTLSRAWEQATVPGPEEDTSTRPPQGPWFEIQRDCLYRVVQEPRTPEPLRQLLVPRRLRQGLLQLVHANPWAGHLG</sequence>
<evidence type="ECO:0000259" key="2">
    <source>
        <dbReference type="PROSITE" id="PS50804"/>
    </source>
</evidence>
<reference evidence="3" key="1">
    <citation type="submission" date="2025-08" db="UniProtKB">
        <authorList>
            <consortium name="Ensembl"/>
        </authorList>
    </citation>
    <scope>IDENTIFICATION</scope>
</reference>
<protein>
    <recommendedName>
        <fullName evidence="2">SCAN box domain-containing protein</fullName>
    </recommendedName>
</protein>
<dbReference type="Pfam" id="PF02023">
    <property type="entry name" value="SCAN"/>
    <property type="match status" value="1"/>
</dbReference>
<dbReference type="GeneTree" id="ENSGT00990000204742"/>
<feature type="region of interest" description="Disordered" evidence="1">
    <location>
        <begin position="171"/>
        <end position="201"/>
    </location>
</feature>
<dbReference type="InterPro" id="IPR003309">
    <property type="entry name" value="SCAN_dom"/>
</dbReference>
<dbReference type="Proteomes" id="UP000694380">
    <property type="component" value="Unplaced"/>
</dbReference>
<reference evidence="3" key="2">
    <citation type="submission" date="2025-09" db="UniProtKB">
        <authorList>
            <consortium name="Ensembl"/>
        </authorList>
    </citation>
    <scope>IDENTIFICATION</scope>
</reference>
<accession>A0A8C3IZK9</accession>
<dbReference type="SUPFAM" id="SSF47353">
    <property type="entry name" value="Retrovirus capsid dimerization domain-like"/>
    <property type="match status" value="1"/>
</dbReference>
<evidence type="ECO:0000256" key="1">
    <source>
        <dbReference type="SAM" id="MobiDB-lite"/>
    </source>
</evidence>
<proteinExistence type="predicted"/>
<evidence type="ECO:0000313" key="4">
    <source>
        <dbReference type="Proteomes" id="UP000694380"/>
    </source>
</evidence>
<dbReference type="SMART" id="SM00431">
    <property type="entry name" value="SCAN"/>
    <property type="match status" value="1"/>
</dbReference>
<keyword evidence="4" id="KW-1185">Reference proteome</keyword>
<feature type="domain" description="SCAN box" evidence="2">
    <location>
        <begin position="9"/>
        <end position="76"/>
    </location>
</feature>
<name>A0A8C3IZK9_CHRPI</name>